<keyword evidence="4 6" id="KW-0862">Zinc</keyword>
<feature type="binding site" evidence="6">
    <location>
        <position position="14"/>
    </location>
    <ligand>
        <name>Zn(2+)</name>
        <dbReference type="ChEBI" id="CHEBI:29105"/>
    </ligand>
</feature>
<evidence type="ECO:0000256" key="2">
    <source>
        <dbReference type="ARBA" id="ARBA00022737"/>
    </source>
</evidence>
<dbReference type="PROSITE" id="PS50157">
    <property type="entry name" value="ZINC_FINGER_C2H2_2"/>
    <property type="match status" value="4"/>
</dbReference>
<dbReference type="PROSITE" id="PS00028">
    <property type="entry name" value="ZINC_FINGER_C2H2_1"/>
    <property type="match status" value="4"/>
</dbReference>
<feature type="domain" description="C2H2-type" evidence="8">
    <location>
        <begin position="272"/>
        <end position="299"/>
    </location>
</feature>
<dbReference type="Proteomes" id="UP000027135">
    <property type="component" value="Unassembled WGS sequence"/>
</dbReference>
<dbReference type="Gene3D" id="3.30.160.60">
    <property type="entry name" value="Classic Zinc Finger"/>
    <property type="match status" value="3"/>
</dbReference>
<evidence type="ECO:0000256" key="4">
    <source>
        <dbReference type="ARBA" id="ARBA00022833"/>
    </source>
</evidence>
<evidence type="ECO:0000256" key="1">
    <source>
        <dbReference type="ARBA" id="ARBA00022723"/>
    </source>
</evidence>
<dbReference type="FunFam" id="3.30.160.60:FF:000765">
    <property type="entry name" value="Zinc finger 45-like"/>
    <property type="match status" value="1"/>
</dbReference>
<protein>
    <submittedName>
        <fullName evidence="10">Uncharacterized protein</fullName>
    </submittedName>
</protein>
<dbReference type="OrthoDB" id="654211at2759"/>
<feature type="binding site" evidence="6">
    <location>
        <position position="60"/>
    </location>
    <ligand>
        <name>Zn(2+)</name>
        <dbReference type="ChEBI" id="CHEBI:29105"/>
    </ligand>
</feature>
<dbReference type="InterPro" id="IPR013087">
    <property type="entry name" value="Znf_C2H2_type"/>
</dbReference>
<evidence type="ECO:0000259" key="8">
    <source>
        <dbReference type="PROSITE" id="PS50157"/>
    </source>
</evidence>
<dbReference type="GO" id="GO:0000978">
    <property type="term" value="F:RNA polymerase II cis-regulatory region sequence-specific DNA binding"/>
    <property type="evidence" value="ECO:0007669"/>
    <property type="project" value="TreeGrafter"/>
</dbReference>
<dbReference type="PANTHER" id="PTHR23235:SF120">
    <property type="entry name" value="KRUPPEL-LIKE FACTOR 15"/>
    <property type="match status" value="1"/>
</dbReference>
<dbReference type="Pfam" id="PF00096">
    <property type="entry name" value="zf-C2H2"/>
    <property type="match status" value="2"/>
</dbReference>
<proteinExistence type="predicted"/>
<evidence type="ECO:0000313" key="10">
    <source>
        <dbReference type="EMBL" id="KDR18154.1"/>
    </source>
</evidence>
<evidence type="ECO:0000256" key="7">
    <source>
        <dbReference type="SAM" id="MobiDB-lite"/>
    </source>
</evidence>
<feature type="binding site" evidence="6">
    <location>
        <position position="11"/>
    </location>
    <ligand>
        <name>Zn(2+)</name>
        <dbReference type="ChEBI" id="CHEBI:29105"/>
    </ligand>
</feature>
<feature type="binding site" evidence="6">
    <location>
        <position position="57"/>
    </location>
    <ligand>
        <name>Zn(2+)</name>
        <dbReference type="ChEBI" id="CHEBI:29105"/>
    </ligand>
</feature>
<feature type="domain" description="C2H2-type" evidence="8">
    <location>
        <begin position="300"/>
        <end position="329"/>
    </location>
</feature>
<dbReference type="InParanoid" id="A0A067RDS0"/>
<feature type="compositionally biased region" description="Pro residues" evidence="7">
    <location>
        <begin position="208"/>
        <end position="218"/>
    </location>
</feature>
<feature type="domain" description="C2H2-type" evidence="8">
    <location>
        <begin position="439"/>
        <end position="466"/>
    </location>
</feature>
<dbReference type="EMBL" id="KK852700">
    <property type="protein sequence ID" value="KDR18154.1"/>
    <property type="molecule type" value="Genomic_DNA"/>
</dbReference>
<dbReference type="AlphaFoldDB" id="A0A067RDS0"/>
<dbReference type="PANTHER" id="PTHR23235">
    <property type="entry name" value="KRUEPPEL-LIKE TRANSCRIPTION FACTOR"/>
    <property type="match status" value="1"/>
</dbReference>
<dbReference type="GO" id="GO:0008270">
    <property type="term" value="F:zinc ion binding"/>
    <property type="evidence" value="ECO:0007669"/>
    <property type="project" value="UniProtKB-UniRule"/>
</dbReference>
<dbReference type="SMART" id="SM00868">
    <property type="entry name" value="zf-AD"/>
    <property type="match status" value="1"/>
</dbReference>
<feature type="region of interest" description="Disordered" evidence="7">
    <location>
        <begin position="396"/>
        <end position="415"/>
    </location>
</feature>
<reference evidence="10 11" key="1">
    <citation type="journal article" date="2014" name="Nat. Commun.">
        <title>Molecular traces of alternative social organization in a termite genome.</title>
        <authorList>
            <person name="Terrapon N."/>
            <person name="Li C."/>
            <person name="Robertson H.M."/>
            <person name="Ji L."/>
            <person name="Meng X."/>
            <person name="Booth W."/>
            <person name="Chen Z."/>
            <person name="Childers C.P."/>
            <person name="Glastad K.M."/>
            <person name="Gokhale K."/>
            <person name="Gowin J."/>
            <person name="Gronenberg W."/>
            <person name="Hermansen R.A."/>
            <person name="Hu H."/>
            <person name="Hunt B.G."/>
            <person name="Huylmans A.K."/>
            <person name="Khalil S.M."/>
            <person name="Mitchell R.D."/>
            <person name="Munoz-Torres M.C."/>
            <person name="Mustard J.A."/>
            <person name="Pan H."/>
            <person name="Reese J.T."/>
            <person name="Scharf M.E."/>
            <person name="Sun F."/>
            <person name="Vogel H."/>
            <person name="Xiao J."/>
            <person name="Yang W."/>
            <person name="Yang Z."/>
            <person name="Yang Z."/>
            <person name="Zhou J."/>
            <person name="Zhu J."/>
            <person name="Brent C.S."/>
            <person name="Elsik C.G."/>
            <person name="Goodisman M.A."/>
            <person name="Liberles D.A."/>
            <person name="Roe R.M."/>
            <person name="Vargo E.L."/>
            <person name="Vilcinskas A."/>
            <person name="Wang J."/>
            <person name="Bornberg-Bauer E."/>
            <person name="Korb J."/>
            <person name="Zhang G."/>
            <person name="Liebig J."/>
        </authorList>
    </citation>
    <scope>NUCLEOTIDE SEQUENCE [LARGE SCALE GENOMIC DNA]</scope>
    <source>
        <tissue evidence="10">Whole organism</tissue>
    </source>
</reference>
<name>A0A067RDS0_ZOONE</name>
<feature type="compositionally biased region" description="Low complexity" evidence="7">
    <location>
        <begin position="402"/>
        <end position="413"/>
    </location>
</feature>
<feature type="domain" description="ZAD" evidence="9">
    <location>
        <begin position="9"/>
        <end position="84"/>
    </location>
</feature>
<keyword evidence="2" id="KW-0677">Repeat</keyword>
<evidence type="ECO:0000256" key="5">
    <source>
        <dbReference type="PROSITE-ProRule" id="PRU00042"/>
    </source>
</evidence>
<gene>
    <name evidence="10" type="ORF">L798_08014</name>
</gene>
<dbReference type="eggNOG" id="KOG1721">
    <property type="taxonomic scope" value="Eukaryota"/>
</dbReference>
<dbReference type="InterPro" id="IPR036236">
    <property type="entry name" value="Znf_C2H2_sf"/>
</dbReference>
<dbReference type="GO" id="GO:0005634">
    <property type="term" value="C:nucleus"/>
    <property type="evidence" value="ECO:0007669"/>
    <property type="project" value="InterPro"/>
</dbReference>
<keyword evidence="11" id="KW-1185">Reference proteome</keyword>
<dbReference type="Gene3D" id="3.40.1800.20">
    <property type="match status" value="1"/>
</dbReference>
<dbReference type="InterPro" id="IPR012934">
    <property type="entry name" value="Znf_AD"/>
</dbReference>
<keyword evidence="3 5" id="KW-0863">Zinc-finger</keyword>
<organism evidence="10 11">
    <name type="scientific">Zootermopsis nevadensis</name>
    <name type="common">Dampwood termite</name>
    <dbReference type="NCBI Taxonomy" id="136037"/>
    <lineage>
        <taxon>Eukaryota</taxon>
        <taxon>Metazoa</taxon>
        <taxon>Ecdysozoa</taxon>
        <taxon>Arthropoda</taxon>
        <taxon>Hexapoda</taxon>
        <taxon>Insecta</taxon>
        <taxon>Pterygota</taxon>
        <taxon>Neoptera</taxon>
        <taxon>Polyneoptera</taxon>
        <taxon>Dictyoptera</taxon>
        <taxon>Blattodea</taxon>
        <taxon>Blattoidea</taxon>
        <taxon>Termitoidae</taxon>
        <taxon>Termopsidae</taxon>
        <taxon>Zootermopsis</taxon>
    </lineage>
</organism>
<evidence type="ECO:0000259" key="9">
    <source>
        <dbReference type="PROSITE" id="PS51915"/>
    </source>
</evidence>
<dbReference type="PROSITE" id="PS51915">
    <property type="entry name" value="ZAD"/>
    <property type="match status" value="1"/>
</dbReference>
<evidence type="ECO:0000256" key="3">
    <source>
        <dbReference type="ARBA" id="ARBA00022771"/>
    </source>
</evidence>
<dbReference type="SMART" id="SM00355">
    <property type="entry name" value="ZnF_C2H2"/>
    <property type="match status" value="4"/>
</dbReference>
<feature type="region of interest" description="Disordered" evidence="7">
    <location>
        <begin position="202"/>
        <end position="230"/>
    </location>
</feature>
<keyword evidence="1 6" id="KW-0479">Metal-binding</keyword>
<accession>A0A067RDS0</accession>
<dbReference type="FunCoup" id="A0A067RDS0">
    <property type="interactions" value="23"/>
</dbReference>
<evidence type="ECO:0000313" key="11">
    <source>
        <dbReference type="Proteomes" id="UP000027135"/>
    </source>
</evidence>
<dbReference type="FunFam" id="3.30.160.60:FF:000065">
    <property type="entry name" value="B-cell CLL/lymphoma 6, member B"/>
    <property type="match status" value="1"/>
</dbReference>
<dbReference type="SUPFAM" id="SSF57667">
    <property type="entry name" value="beta-beta-alpha zinc fingers"/>
    <property type="match status" value="1"/>
</dbReference>
<dbReference type="OMA" id="REEWTQH"/>
<evidence type="ECO:0000256" key="6">
    <source>
        <dbReference type="PROSITE-ProRule" id="PRU01263"/>
    </source>
</evidence>
<dbReference type="Pfam" id="PF07776">
    <property type="entry name" value="zf-AD"/>
    <property type="match status" value="1"/>
</dbReference>
<dbReference type="GO" id="GO:0000981">
    <property type="term" value="F:DNA-binding transcription factor activity, RNA polymerase II-specific"/>
    <property type="evidence" value="ECO:0007669"/>
    <property type="project" value="TreeGrafter"/>
</dbReference>
<sequence>MTEEYNTTEVCRLCTVKSGMRMHIFDKEGEQRQLLFKIRTCLPIVISKDDSLPKKICHRCAYKLDMFYEFRLNCINSETLLKNHVTNGTQVEVKLDKMSDAQKFAYTEAMQQHMAQAAALQCKGQDEKHDRGHNKDANDCQNLMGGRIVDYPTTLRVPHVSQPLGDHYGSKPNPESTFVIPDDGMGFDDGVRVLRALGTWSPDYSTNPPRPGMLPAPEHPYSEGSHSSGIGGPRKLPAVATVASAAATTVTAGKGRGGASKPAGESSSGKSFACTVCGKGLARKDKLVIHMRIHTGEKPYVCEVCTKAFARRDKLVIHMNKMKHRTPSNIAPLGKRGIVDRSGDVKHVKTAEKEASTSVQAPQAPGVTWTCELCDRVFGTRDEWTAHAKGHLEEKMMSSAHQQQPSLQNPSQLGAGCPSGMAPAPYFPPHVQPYASEHHFCLVCRQDFGNKADFMFHVRSHFEGKPPDLDLLARSCGGLVDSSGLCT</sequence>
<dbReference type="SUPFAM" id="SSF57716">
    <property type="entry name" value="Glucocorticoid receptor-like (DNA-binding domain)"/>
    <property type="match status" value="1"/>
</dbReference>
<feature type="domain" description="C2H2-type" evidence="8">
    <location>
        <begin position="369"/>
        <end position="396"/>
    </location>
</feature>